<evidence type="ECO:0000313" key="3">
    <source>
        <dbReference type="Proteomes" id="UP000092607"/>
    </source>
</evidence>
<feature type="signal peptide" evidence="1">
    <location>
        <begin position="1"/>
        <end position="21"/>
    </location>
</feature>
<dbReference type="Pfam" id="PF14903">
    <property type="entry name" value="WG_beta_rep"/>
    <property type="match status" value="1"/>
</dbReference>
<organism evidence="2 3">
    <name type="scientific">Moraxella lacunata</name>
    <dbReference type="NCBI Taxonomy" id="477"/>
    <lineage>
        <taxon>Bacteria</taxon>
        <taxon>Pseudomonadati</taxon>
        <taxon>Pseudomonadota</taxon>
        <taxon>Gammaproteobacteria</taxon>
        <taxon>Moraxellales</taxon>
        <taxon>Moraxellaceae</taxon>
        <taxon>Moraxella</taxon>
    </lineage>
</organism>
<accession>A0A1B8Q5M8</accession>
<dbReference type="Proteomes" id="UP000092607">
    <property type="component" value="Unassembled WGS sequence"/>
</dbReference>
<dbReference type="PANTHER" id="PTHR37841">
    <property type="entry name" value="GLR2918 PROTEIN"/>
    <property type="match status" value="1"/>
</dbReference>
<proteinExistence type="predicted"/>
<gene>
    <name evidence="2" type="ORF">A9309_02750</name>
</gene>
<dbReference type="AlphaFoldDB" id="A0A1B8Q5M8"/>
<evidence type="ECO:0000313" key="2">
    <source>
        <dbReference type="EMBL" id="OBX65004.1"/>
    </source>
</evidence>
<keyword evidence="1" id="KW-0732">Signal</keyword>
<dbReference type="SUPFAM" id="SSF69360">
    <property type="entry name" value="Cell wall binding repeat"/>
    <property type="match status" value="1"/>
</dbReference>
<evidence type="ECO:0000256" key="1">
    <source>
        <dbReference type="SAM" id="SignalP"/>
    </source>
</evidence>
<dbReference type="InterPro" id="IPR032774">
    <property type="entry name" value="WG_beta_rep"/>
</dbReference>
<name>A0A1B8Q5M8_MORLA</name>
<dbReference type="EMBL" id="LZMS01000037">
    <property type="protein sequence ID" value="OBX65004.1"/>
    <property type="molecule type" value="Genomic_DNA"/>
</dbReference>
<evidence type="ECO:0008006" key="4">
    <source>
        <dbReference type="Google" id="ProtNLM"/>
    </source>
</evidence>
<comment type="caution">
    <text evidence="2">The sequence shown here is derived from an EMBL/GenBank/DDBJ whole genome shotgun (WGS) entry which is preliminary data.</text>
</comment>
<dbReference type="PROSITE" id="PS51257">
    <property type="entry name" value="PROKAR_LIPOPROTEIN"/>
    <property type="match status" value="1"/>
</dbReference>
<reference evidence="2 3" key="1">
    <citation type="submission" date="2016-06" db="EMBL/GenBank/DDBJ databases">
        <title>Draft genome of Moraxella lacunata CCUG 57757A.</title>
        <authorList>
            <person name="Salva-Serra F."/>
            <person name="Engstrom-Jakobsson H."/>
            <person name="Thorell K."/>
            <person name="Gonzales-Siles L."/>
            <person name="Karlsson R."/>
            <person name="Boulund F."/>
            <person name="Engstrand L."/>
            <person name="Kristiansson E."/>
            <person name="Moore E."/>
        </authorList>
    </citation>
    <scope>NUCLEOTIDE SEQUENCE [LARGE SCALE GENOMIC DNA]</scope>
    <source>
        <strain evidence="2 3">CCUG 57757A</strain>
    </source>
</reference>
<protein>
    <recommendedName>
        <fullName evidence="4">KWG Leptospira</fullName>
    </recommendedName>
</protein>
<feature type="chain" id="PRO_5008612124" description="KWG Leptospira" evidence="1">
    <location>
        <begin position="22"/>
        <end position="128"/>
    </location>
</feature>
<dbReference type="RefSeq" id="WP_065255372.1">
    <property type="nucleotide sequence ID" value="NZ_JARDJM010000001.1"/>
</dbReference>
<dbReference type="PANTHER" id="PTHR37841:SF1">
    <property type="entry name" value="DUF3298 DOMAIN-CONTAINING PROTEIN"/>
    <property type="match status" value="1"/>
</dbReference>
<sequence>MKKLLNPLIIALSLLPLSALACEKPQVVGYDFVNCLSEGLASVEQNGKWGFIDNTGKVVIPVQYDYVGYFSEGLASIKQNGKYGFVDKTGKVVIPVQYDNAWVFENGKAEVSLNGEFFYIDKTGKRLD</sequence>